<sequence>MEVTLYTRPGCTLCEEARQDIEALAEDYEFQFRQVNIDEDPVLLEKYSSRIPVVAIDGEEVLVTRVSRYRFRKALEARQGRAVAGKESVDRER</sequence>
<dbReference type="InterPro" id="IPR052565">
    <property type="entry name" value="Glutaredoxin-like_YDR286C"/>
</dbReference>
<dbReference type="InterPro" id="IPR036249">
    <property type="entry name" value="Thioredoxin-like_sf"/>
</dbReference>
<dbReference type="PANTHER" id="PTHR33558">
    <property type="entry name" value="GLUTAREDOXIN-LIKE PROTEIN C5ORF63 HOMOLOG"/>
    <property type="match status" value="1"/>
</dbReference>
<dbReference type="Gene3D" id="3.40.30.10">
    <property type="entry name" value="Glutaredoxin"/>
    <property type="match status" value="1"/>
</dbReference>
<protein>
    <recommendedName>
        <fullName evidence="3">NrdH-redoxin</fullName>
    </recommendedName>
</protein>
<dbReference type="AlphaFoldDB" id="A0A1Y3PL56"/>
<dbReference type="Pfam" id="PF05768">
    <property type="entry name" value="Glrx-like"/>
    <property type="match status" value="1"/>
</dbReference>
<dbReference type="InterPro" id="IPR008554">
    <property type="entry name" value="Glutaredoxin-like"/>
</dbReference>
<comment type="caution">
    <text evidence="1">The sequence shown here is derived from an EMBL/GenBank/DDBJ whole genome shotgun (WGS) entry which is preliminary data.</text>
</comment>
<dbReference type="Proteomes" id="UP000196475">
    <property type="component" value="Unassembled WGS sequence"/>
</dbReference>
<proteinExistence type="predicted"/>
<reference evidence="2" key="1">
    <citation type="submission" date="2016-06" db="EMBL/GenBank/DDBJ databases">
        <authorList>
            <person name="Nascimento L."/>
            <person name="Pereira R.V."/>
            <person name="Martins L.F."/>
            <person name="Quaggio R.B."/>
            <person name="Silva A.M."/>
            <person name="Setubal J.C."/>
        </authorList>
    </citation>
    <scope>NUCLEOTIDE SEQUENCE [LARGE SCALE GENOMIC DNA]</scope>
</reference>
<gene>
    <name evidence="1" type="ORF">BAA01_13745</name>
</gene>
<evidence type="ECO:0008006" key="3">
    <source>
        <dbReference type="Google" id="ProtNLM"/>
    </source>
</evidence>
<accession>A0A1Y3PL56</accession>
<name>A0A1Y3PL56_9BACI</name>
<evidence type="ECO:0000313" key="2">
    <source>
        <dbReference type="Proteomes" id="UP000196475"/>
    </source>
</evidence>
<organism evidence="1 2">
    <name type="scientific">Bacillus thermozeamaize</name>
    <dbReference type="NCBI Taxonomy" id="230954"/>
    <lineage>
        <taxon>Bacteria</taxon>
        <taxon>Bacillati</taxon>
        <taxon>Bacillota</taxon>
        <taxon>Bacilli</taxon>
        <taxon>Bacillales</taxon>
        <taxon>Bacillaceae</taxon>
        <taxon>Bacillus</taxon>
    </lineage>
</organism>
<dbReference type="EMBL" id="LZRT01000066">
    <property type="protein sequence ID" value="OUM88073.1"/>
    <property type="molecule type" value="Genomic_DNA"/>
</dbReference>
<evidence type="ECO:0000313" key="1">
    <source>
        <dbReference type="EMBL" id="OUM88073.1"/>
    </source>
</evidence>
<dbReference type="SUPFAM" id="SSF52833">
    <property type="entry name" value="Thioredoxin-like"/>
    <property type="match status" value="1"/>
</dbReference>
<dbReference type="PANTHER" id="PTHR33558:SF1">
    <property type="entry name" value="GLUTAREDOXIN-LIKE PROTEIN C5ORF63 HOMOLOG"/>
    <property type="match status" value="1"/>
</dbReference>